<sequence length="169" mass="18410">MRILLETNLPQLAQLWASEPEITQRHLTRQMTEAVMLLERETIERAPEGRGGSSGLRGGIAAVPPVASGISGEVIGLVVGSAAHTVPIEMGTKPHFVPIRPLQEWVEYKLGLEGQEARSVAFAISRTIARDGTEGKFMFRDALAANEAQVEEMLRAAIPQIIQEMTQGE</sequence>
<dbReference type="EMBL" id="LAZR01000014">
    <property type="protein sequence ID" value="KKO06817.1"/>
    <property type="molecule type" value="Genomic_DNA"/>
</dbReference>
<comment type="caution">
    <text evidence="1">The sequence shown here is derived from an EMBL/GenBank/DDBJ whole genome shotgun (WGS) entry which is preliminary data.</text>
</comment>
<evidence type="ECO:0000313" key="1">
    <source>
        <dbReference type="EMBL" id="KKO06817.1"/>
    </source>
</evidence>
<gene>
    <name evidence="1" type="ORF">LCGC14_0060010</name>
</gene>
<reference evidence="1" key="1">
    <citation type="journal article" date="2015" name="Nature">
        <title>Complex archaea that bridge the gap between prokaryotes and eukaryotes.</title>
        <authorList>
            <person name="Spang A."/>
            <person name="Saw J.H."/>
            <person name="Jorgensen S.L."/>
            <person name="Zaremba-Niedzwiedzka K."/>
            <person name="Martijn J."/>
            <person name="Lind A.E."/>
            <person name="van Eijk R."/>
            <person name="Schleper C."/>
            <person name="Guy L."/>
            <person name="Ettema T.J."/>
        </authorList>
    </citation>
    <scope>NUCLEOTIDE SEQUENCE</scope>
</reference>
<protein>
    <recommendedName>
        <fullName evidence="2">HK97 gp10 family phage protein</fullName>
    </recommendedName>
</protein>
<accession>A0A0F9Y4N2</accession>
<organism evidence="1">
    <name type="scientific">marine sediment metagenome</name>
    <dbReference type="NCBI Taxonomy" id="412755"/>
    <lineage>
        <taxon>unclassified sequences</taxon>
        <taxon>metagenomes</taxon>
        <taxon>ecological metagenomes</taxon>
    </lineage>
</organism>
<evidence type="ECO:0008006" key="2">
    <source>
        <dbReference type="Google" id="ProtNLM"/>
    </source>
</evidence>
<proteinExistence type="predicted"/>
<dbReference type="AlphaFoldDB" id="A0A0F9Y4N2"/>
<name>A0A0F9Y4N2_9ZZZZ</name>